<name>A0ABW5MY79_9FLAO</name>
<dbReference type="PANTHER" id="PTHR47618">
    <property type="entry name" value="BIFUNCTIONAL OLIGORIBONUCLEASE AND PAP PHOSPHATASE NRNA"/>
    <property type="match status" value="1"/>
</dbReference>
<dbReference type="Proteomes" id="UP001597526">
    <property type="component" value="Unassembled WGS sequence"/>
</dbReference>
<keyword evidence="3" id="KW-0378">Hydrolase</keyword>
<dbReference type="PANTHER" id="PTHR47618:SF1">
    <property type="entry name" value="BIFUNCTIONAL OLIGORIBONUCLEASE AND PAP PHOSPHATASE NRNA"/>
    <property type="match status" value="1"/>
</dbReference>
<feature type="domain" description="DHHA1" evidence="2">
    <location>
        <begin position="240"/>
        <end position="315"/>
    </location>
</feature>
<evidence type="ECO:0000259" key="1">
    <source>
        <dbReference type="Pfam" id="PF01368"/>
    </source>
</evidence>
<evidence type="ECO:0000313" key="4">
    <source>
        <dbReference type="Proteomes" id="UP001597526"/>
    </source>
</evidence>
<dbReference type="EMBL" id="JBHULB010000077">
    <property type="protein sequence ID" value="MFD2588292.1"/>
    <property type="molecule type" value="Genomic_DNA"/>
</dbReference>
<evidence type="ECO:0000259" key="2">
    <source>
        <dbReference type="Pfam" id="PF02272"/>
    </source>
</evidence>
<protein>
    <submittedName>
        <fullName evidence="3">Bifunctional oligoribonuclease/PAP phosphatase NrnA</fullName>
        <ecNumber evidence="3">3.1.3.7</ecNumber>
    </submittedName>
</protein>
<dbReference type="Pfam" id="PF01368">
    <property type="entry name" value="DHH"/>
    <property type="match status" value="1"/>
</dbReference>
<dbReference type="Gene3D" id="3.90.1640.10">
    <property type="entry name" value="inorganic pyrophosphatase (n-terminal core)"/>
    <property type="match status" value="1"/>
</dbReference>
<feature type="domain" description="DDH" evidence="1">
    <location>
        <begin position="18"/>
        <end position="169"/>
    </location>
</feature>
<dbReference type="RefSeq" id="WP_377767822.1">
    <property type="nucleotide sequence ID" value="NZ_JBHULB010000077.1"/>
</dbReference>
<dbReference type="Pfam" id="PF02272">
    <property type="entry name" value="DHHA1"/>
    <property type="match status" value="1"/>
</dbReference>
<reference evidence="4" key="1">
    <citation type="journal article" date="2019" name="Int. J. Syst. Evol. Microbiol.">
        <title>The Global Catalogue of Microorganisms (GCM) 10K type strain sequencing project: providing services to taxonomists for standard genome sequencing and annotation.</title>
        <authorList>
            <consortium name="The Broad Institute Genomics Platform"/>
            <consortium name="The Broad Institute Genome Sequencing Center for Infectious Disease"/>
            <person name="Wu L."/>
            <person name="Ma J."/>
        </authorList>
    </citation>
    <scope>NUCLEOTIDE SEQUENCE [LARGE SCALE GENOMIC DNA]</scope>
    <source>
        <strain evidence="4">KCTC 52368</strain>
    </source>
</reference>
<dbReference type="InterPro" id="IPR038763">
    <property type="entry name" value="DHH_sf"/>
</dbReference>
<evidence type="ECO:0000313" key="3">
    <source>
        <dbReference type="EMBL" id="MFD2588292.1"/>
    </source>
</evidence>
<comment type="caution">
    <text evidence="3">The sequence shown here is derived from an EMBL/GenBank/DDBJ whole genome shotgun (WGS) entry which is preliminary data.</text>
</comment>
<proteinExistence type="predicted"/>
<dbReference type="EC" id="3.1.3.7" evidence="3"/>
<dbReference type="InterPro" id="IPR051319">
    <property type="entry name" value="Oligoribo/pAp-PDE_c-di-AMP_PDE"/>
</dbReference>
<dbReference type="Gene3D" id="3.10.310.30">
    <property type="match status" value="1"/>
</dbReference>
<accession>A0ABW5MY79</accession>
<organism evidence="3 4">
    <name type="scientific">Croceitalea marina</name>
    <dbReference type="NCBI Taxonomy" id="1775166"/>
    <lineage>
        <taxon>Bacteria</taxon>
        <taxon>Pseudomonadati</taxon>
        <taxon>Bacteroidota</taxon>
        <taxon>Flavobacteriia</taxon>
        <taxon>Flavobacteriales</taxon>
        <taxon>Flavobacteriaceae</taxon>
        <taxon>Croceitalea</taxon>
    </lineage>
</organism>
<dbReference type="SUPFAM" id="SSF64182">
    <property type="entry name" value="DHH phosphoesterases"/>
    <property type="match status" value="1"/>
</dbReference>
<sequence length="337" mass="37731">MNSTDIATVKSLLAKPQKIVIIPHKNPDGDAIGSCLALAHFLKATGQNPMVIAPNDYPKFLKWLPSDNLIYNFEHQNSQSKKLIEEATLIFTLDFNHFSRTGQLEPLLAASKADFIMIDHHQQPDTYARVTYSDVNMSSTCEMVYNFIEALDGTDKISKDIATCLYTGIMTDTGSFKYYSTTSKTHRVVANLIDKGAENMTIHQQVFDTNSPARLHLLGVALNNLKILEEYNTAYITLSQEELDKHNYSKGDTEGFVNYGLTLEGINFAVIFIENKEEGIIKISFRSIGEFSVNEFARNHFNGGGHTNASGGRSEVSIAETTKYFESLLENYKLQLQ</sequence>
<dbReference type="GO" id="GO:0008441">
    <property type="term" value="F:3'(2'),5'-bisphosphate nucleotidase activity"/>
    <property type="evidence" value="ECO:0007669"/>
    <property type="project" value="UniProtKB-EC"/>
</dbReference>
<dbReference type="InterPro" id="IPR001667">
    <property type="entry name" value="DDH_dom"/>
</dbReference>
<gene>
    <name evidence="3" type="ORF">ACFSQJ_15235</name>
</gene>
<dbReference type="InterPro" id="IPR003156">
    <property type="entry name" value="DHHA1_dom"/>
</dbReference>
<keyword evidence="4" id="KW-1185">Reference proteome</keyword>